<feature type="compositionally biased region" description="Acidic residues" evidence="4">
    <location>
        <begin position="468"/>
        <end position="479"/>
    </location>
</feature>
<feature type="compositionally biased region" description="Acidic residues" evidence="4">
    <location>
        <begin position="55"/>
        <end position="64"/>
    </location>
</feature>
<dbReference type="PROSITE" id="PS50035">
    <property type="entry name" value="PLD"/>
    <property type="match status" value="1"/>
</dbReference>
<feature type="domain" description="PLD phosphodiesterase" evidence="5">
    <location>
        <begin position="540"/>
        <end position="575"/>
    </location>
</feature>
<dbReference type="EMBL" id="JAVHNQ010000004">
    <property type="protein sequence ID" value="KAK6349748.1"/>
    <property type="molecule type" value="Genomic_DNA"/>
</dbReference>
<dbReference type="AlphaFoldDB" id="A0AAV9UVK2"/>
<feature type="region of interest" description="Disordered" evidence="4">
    <location>
        <begin position="456"/>
        <end position="482"/>
    </location>
</feature>
<evidence type="ECO:0000313" key="6">
    <source>
        <dbReference type="EMBL" id="KAK6349748.1"/>
    </source>
</evidence>
<evidence type="ECO:0000313" key="7">
    <source>
        <dbReference type="Proteomes" id="UP001375240"/>
    </source>
</evidence>
<reference evidence="6 7" key="1">
    <citation type="submission" date="2019-10" db="EMBL/GenBank/DDBJ databases">
        <authorList>
            <person name="Palmer J.M."/>
        </authorList>
    </citation>
    <scope>NUCLEOTIDE SEQUENCE [LARGE SCALE GENOMIC DNA]</scope>
    <source>
        <strain evidence="6 7">TWF696</strain>
    </source>
</reference>
<organism evidence="6 7">
    <name type="scientific">Orbilia brochopaga</name>
    <dbReference type="NCBI Taxonomy" id="3140254"/>
    <lineage>
        <taxon>Eukaryota</taxon>
        <taxon>Fungi</taxon>
        <taxon>Dikarya</taxon>
        <taxon>Ascomycota</taxon>
        <taxon>Pezizomycotina</taxon>
        <taxon>Orbiliomycetes</taxon>
        <taxon>Orbiliales</taxon>
        <taxon>Orbiliaceae</taxon>
        <taxon>Orbilia</taxon>
    </lineage>
</organism>
<accession>A0AAV9UVK2</accession>
<dbReference type="CDD" id="cd09122">
    <property type="entry name" value="PLDc_Tdp1_1"/>
    <property type="match status" value="1"/>
</dbReference>
<feature type="region of interest" description="Disordered" evidence="4">
    <location>
        <begin position="603"/>
        <end position="627"/>
    </location>
</feature>
<comment type="caution">
    <text evidence="6">The sequence shown here is derived from an EMBL/GenBank/DDBJ whole genome shotgun (WGS) entry which is preliminary data.</text>
</comment>
<name>A0AAV9UVK2_9PEZI</name>
<evidence type="ECO:0000256" key="2">
    <source>
        <dbReference type="PIRSR" id="PIRSR610347-2"/>
    </source>
</evidence>
<dbReference type="GO" id="GO:0003690">
    <property type="term" value="F:double-stranded DNA binding"/>
    <property type="evidence" value="ECO:0007669"/>
    <property type="project" value="TreeGrafter"/>
</dbReference>
<feature type="region of interest" description="Disordered" evidence="4">
    <location>
        <begin position="1"/>
        <end position="93"/>
    </location>
</feature>
<proteinExistence type="predicted"/>
<dbReference type="GO" id="GO:0005634">
    <property type="term" value="C:nucleus"/>
    <property type="evidence" value="ECO:0007669"/>
    <property type="project" value="InterPro"/>
</dbReference>
<dbReference type="GO" id="GO:0017005">
    <property type="term" value="F:3'-tyrosyl-DNA phosphodiesterase activity"/>
    <property type="evidence" value="ECO:0007669"/>
    <property type="project" value="TreeGrafter"/>
</dbReference>
<evidence type="ECO:0000259" key="5">
    <source>
        <dbReference type="PROSITE" id="PS50035"/>
    </source>
</evidence>
<dbReference type="PANTHER" id="PTHR12415">
    <property type="entry name" value="TYROSYL-DNA PHOSPHODIESTERASE 1"/>
    <property type="match status" value="1"/>
</dbReference>
<feature type="compositionally biased region" description="Basic and acidic residues" evidence="4">
    <location>
        <begin position="65"/>
        <end position="93"/>
    </location>
</feature>
<evidence type="ECO:0000256" key="3">
    <source>
        <dbReference type="PIRSR" id="PIRSR610347-3"/>
    </source>
</evidence>
<sequence>MADDTYDDDLAEAIRRSLADQGNSSEASPEIAAPTSTTQEVKIKKEEEPSIIVLDSDDDAEDDKETVKQTIKREEQAETATVKKEEPDEEKPKLSTMLNLDRAQMEKDRLARLKRKKSDDSHVPQAKHIKTLATQTLTFKKEESVDPLPEPSTSRRGPFMTLRDLQERVASYVPRHTQYLDGVVKKTYVEGRERTPNDIKLEEVFQKDTLQTAVLSAYVWEFLWVLQKLNVGECDLVLVLHAKEDEMVHHYRRNLCNIPRTRLCFPNMSGNVNCMHSKLQLLFHLTYLRVVVPTANMTPYDWGEALGTGRSEGVMENSVFIIDFPELPKTSATPDSNPSHTHFSRQLLHFCKAKGLPADIIEKLDKVYDFSRSKPLGFVYSIGGSHHGTEALKNGVCGLATAVRDLGLKTKKPMEVDYVTSSIGSLNKEFLLRMFRALHGDDGKISVQGIPKKYSSRQLAEPAAAADESTESESEEEDQSDNKLWQDIRSSVRVYFPSRRTVAASKGGIQNGGTICFQRKWFNSSTFPQSLLHDCQSVRRGMLMHNKMIFVRFSRPRRKVLAWAYIGSANLSESAWGKLVWDRTQKEFKMSNRNWECGVIVPVSQPGGQKQESQEGDAEDEASMPDMDVFAETVPVPMSTPAPLLTADNPPWYFGELRGNP</sequence>
<evidence type="ECO:0000256" key="1">
    <source>
        <dbReference type="PIRSR" id="PIRSR610347-1"/>
    </source>
</evidence>
<feature type="active site" description="Nucleophile" evidence="1">
    <location>
        <position position="276"/>
    </location>
</feature>
<dbReference type="SUPFAM" id="SSF56024">
    <property type="entry name" value="Phospholipase D/nuclease"/>
    <property type="match status" value="2"/>
</dbReference>
<feature type="binding site" evidence="2">
    <location>
        <position position="278"/>
    </location>
    <ligand>
        <name>substrate</name>
    </ligand>
</feature>
<dbReference type="GO" id="GO:0003697">
    <property type="term" value="F:single-stranded DNA binding"/>
    <property type="evidence" value="ECO:0007669"/>
    <property type="project" value="TreeGrafter"/>
</dbReference>
<gene>
    <name evidence="6" type="ORF">TWF696_006027</name>
</gene>
<dbReference type="Pfam" id="PF06087">
    <property type="entry name" value="Tyr-DNA_phospho"/>
    <property type="match status" value="1"/>
</dbReference>
<feature type="site" description="Interaction with DNA" evidence="3">
    <location>
        <position position="572"/>
    </location>
</feature>
<dbReference type="Proteomes" id="UP001375240">
    <property type="component" value="Unassembled WGS sequence"/>
</dbReference>
<dbReference type="Gene3D" id="3.30.870.10">
    <property type="entry name" value="Endonuclease Chain A"/>
    <property type="match status" value="2"/>
</dbReference>
<feature type="compositionally biased region" description="Acidic residues" evidence="4">
    <location>
        <begin position="614"/>
        <end position="623"/>
    </location>
</feature>
<dbReference type="PANTHER" id="PTHR12415:SF4">
    <property type="entry name" value="TYROSYL-DNA PHOSPHODIESTERASE DOMAIN-CONTAINING PROTEIN"/>
    <property type="match status" value="1"/>
</dbReference>
<dbReference type="InterPro" id="IPR001736">
    <property type="entry name" value="PLipase_D/transphosphatidylase"/>
</dbReference>
<evidence type="ECO:0000256" key="4">
    <source>
        <dbReference type="SAM" id="MobiDB-lite"/>
    </source>
</evidence>
<keyword evidence="7" id="KW-1185">Reference proteome</keyword>
<feature type="compositionally biased region" description="Acidic residues" evidence="4">
    <location>
        <begin position="1"/>
        <end position="11"/>
    </location>
</feature>
<protein>
    <recommendedName>
        <fullName evidence="5">PLD phosphodiesterase domain-containing protein</fullName>
    </recommendedName>
</protein>
<dbReference type="InterPro" id="IPR010347">
    <property type="entry name" value="Tdp1"/>
</dbReference>
<dbReference type="GO" id="GO:0006281">
    <property type="term" value="P:DNA repair"/>
    <property type="evidence" value="ECO:0007669"/>
    <property type="project" value="InterPro"/>
</dbReference>